<evidence type="ECO:0000256" key="1">
    <source>
        <dbReference type="SAM" id="MobiDB-lite"/>
    </source>
</evidence>
<reference evidence="2" key="2">
    <citation type="submission" date="2018-04" db="EMBL/GenBank/DDBJ databases">
        <title>OnivRS2 (Oryza nivara Reference Sequence Version 2).</title>
        <authorList>
            <person name="Zhang J."/>
            <person name="Kudrna D."/>
            <person name="Lee S."/>
            <person name="Talag J."/>
            <person name="Rajasekar S."/>
            <person name="Welchert J."/>
            <person name="Hsing Y.-I."/>
            <person name="Wing R.A."/>
        </authorList>
    </citation>
    <scope>NUCLEOTIDE SEQUENCE [LARGE SCALE GENOMIC DNA]</scope>
    <source>
        <strain evidence="2">SL10</strain>
    </source>
</reference>
<dbReference type="EnsemblPlants" id="ONIVA06G20860.1">
    <property type="protein sequence ID" value="ONIVA06G20860.1"/>
    <property type="gene ID" value="ONIVA06G20860"/>
</dbReference>
<evidence type="ECO:0000313" key="2">
    <source>
        <dbReference type="EnsemblPlants" id="ONIVA06G20860.1"/>
    </source>
</evidence>
<accession>A0A0E0HS21</accession>
<sequence>MGGGHPSAVKKCRSTTDDADTETPSPRSRLYVFIRASLLLSVFFLAANANGRGHVLVASVDLFHSSWVRFCAAYVSPPLQLLADVCVVCFLVQSADCLVWCLGCLYIHLNRIKPKPISSPAIDRERERERAGGWERAVS</sequence>
<proteinExistence type="predicted"/>
<dbReference type="Gramene" id="ONIVA06G20860.1">
    <property type="protein sequence ID" value="ONIVA06G20860.1"/>
    <property type="gene ID" value="ONIVA06G20860"/>
</dbReference>
<dbReference type="HOGENOM" id="CLU_1848329_0_0_1"/>
<feature type="region of interest" description="Disordered" evidence="1">
    <location>
        <begin position="1"/>
        <end position="25"/>
    </location>
</feature>
<name>A0A0E0HS21_ORYNI</name>
<evidence type="ECO:0000313" key="3">
    <source>
        <dbReference type="Proteomes" id="UP000006591"/>
    </source>
</evidence>
<reference evidence="2" key="1">
    <citation type="submission" date="2015-04" db="UniProtKB">
        <authorList>
            <consortium name="EnsemblPlants"/>
        </authorList>
    </citation>
    <scope>IDENTIFICATION</scope>
    <source>
        <strain evidence="2">SL10</strain>
    </source>
</reference>
<dbReference type="Proteomes" id="UP000006591">
    <property type="component" value="Chromosome 6"/>
</dbReference>
<dbReference type="STRING" id="4536.A0A0E0HS21"/>
<protein>
    <submittedName>
        <fullName evidence="2">Uncharacterized protein</fullName>
    </submittedName>
</protein>
<keyword evidence="3" id="KW-1185">Reference proteome</keyword>
<dbReference type="eggNOG" id="ENOG502QTBF">
    <property type="taxonomic scope" value="Eukaryota"/>
</dbReference>
<organism evidence="2">
    <name type="scientific">Oryza nivara</name>
    <name type="common">Indian wild rice</name>
    <name type="synonym">Oryza sativa f. spontanea</name>
    <dbReference type="NCBI Taxonomy" id="4536"/>
    <lineage>
        <taxon>Eukaryota</taxon>
        <taxon>Viridiplantae</taxon>
        <taxon>Streptophyta</taxon>
        <taxon>Embryophyta</taxon>
        <taxon>Tracheophyta</taxon>
        <taxon>Spermatophyta</taxon>
        <taxon>Magnoliopsida</taxon>
        <taxon>Liliopsida</taxon>
        <taxon>Poales</taxon>
        <taxon>Poaceae</taxon>
        <taxon>BOP clade</taxon>
        <taxon>Oryzoideae</taxon>
        <taxon>Oryzeae</taxon>
        <taxon>Oryzinae</taxon>
        <taxon>Oryza</taxon>
    </lineage>
</organism>
<dbReference type="AlphaFoldDB" id="A0A0E0HS21"/>